<reference evidence="2" key="1">
    <citation type="journal article" date="2014" name="Front. Microbiol.">
        <title>High frequency of phylogenetically diverse reductive dehalogenase-homologous genes in deep subseafloor sedimentary metagenomes.</title>
        <authorList>
            <person name="Kawai M."/>
            <person name="Futagami T."/>
            <person name="Toyoda A."/>
            <person name="Takaki Y."/>
            <person name="Nishi S."/>
            <person name="Hori S."/>
            <person name="Arai W."/>
            <person name="Tsubouchi T."/>
            <person name="Morono Y."/>
            <person name="Uchiyama I."/>
            <person name="Ito T."/>
            <person name="Fujiyama A."/>
            <person name="Inagaki F."/>
            <person name="Takami H."/>
        </authorList>
    </citation>
    <scope>NUCLEOTIDE SEQUENCE</scope>
    <source>
        <strain evidence="2">Expedition CK06-06</strain>
    </source>
</reference>
<evidence type="ECO:0000256" key="1">
    <source>
        <dbReference type="SAM" id="Phobius"/>
    </source>
</evidence>
<sequence>TIDGSSLFEYSLIIWSNLIAIVSVIKIIP</sequence>
<name>X1SMQ2_9ZZZZ</name>
<comment type="caution">
    <text evidence="2">The sequence shown here is derived from an EMBL/GenBank/DDBJ whole genome shotgun (WGS) entry which is preliminary data.</text>
</comment>
<gene>
    <name evidence="2" type="ORF">S06H3_66577</name>
</gene>
<accession>X1SMQ2</accession>
<feature type="non-terminal residue" evidence="2">
    <location>
        <position position="1"/>
    </location>
</feature>
<dbReference type="EMBL" id="BARV01045457">
    <property type="protein sequence ID" value="GAI69064.1"/>
    <property type="molecule type" value="Genomic_DNA"/>
</dbReference>
<feature type="transmembrane region" description="Helical" evidence="1">
    <location>
        <begin position="12"/>
        <end position="28"/>
    </location>
</feature>
<proteinExistence type="predicted"/>
<evidence type="ECO:0000313" key="2">
    <source>
        <dbReference type="EMBL" id="GAI69064.1"/>
    </source>
</evidence>
<keyword evidence="1" id="KW-0472">Membrane</keyword>
<keyword evidence="1" id="KW-1133">Transmembrane helix</keyword>
<dbReference type="AlphaFoldDB" id="X1SMQ2"/>
<protein>
    <submittedName>
        <fullName evidence="2">Uncharacterized protein</fullName>
    </submittedName>
</protein>
<keyword evidence="1" id="KW-0812">Transmembrane</keyword>
<organism evidence="2">
    <name type="scientific">marine sediment metagenome</name>
    <dbReference type="NCBI Taxonomy" id="412755"/>
    <lineage>
        <taxon>unclassified sequences</taxon>
        <taxon>metagenomes</taxon>
        <taxon>ecological metagenomes</taxon>
    </lineage>
</organism>